<gene>
    <name evidence="2" type="ORF">JGS22_005720</name>
</gene>
<protein>
    <submittedName>
        <fullName evidence="2">Uncharacterized protein</fullName>
    </submittedName>
</protein>
<evidence type="ECO:0000313" key="3">
    <source>
        <dbReference type="Proteomes" id="UP000694501"/>
    </source>
</evidence>
<evidence type="ECO:0000256" key="1">
    <source>
        <dbReference type="SAM" id="MobiDB-lite"/>
    </source>
</evidence>
<comment type="caution">
    <text evidence="2">The sequence shown here is derived from an EMBL/GenBank/DDBJ whole genome shotgun (WGS) entry which is preliminary data.</text>
</comment>
<accession>A0A949JBQ5</accession>
<organism evidence="2 3">
    <name type="scientific">Streptomyces tardus</name>
    <dbReference type="NCBI Taxonomy" id="2780544"/>
    <lineage>
        <taxon>Bacteria</taxon>
        <taxon>Bacillati</taxon>
        <taxon>Actinomycetota</taxon>
        <taxon>Actinomycetes</taxon>
        <taxon>Kitasatosporales</taxon>
        <taxon>Streptomycetaceae</taxon>
        <taxon>Streptomyces</taxon>
    </lineage>
</organism>
<keyword evidence="3" id="KW-1185">Reference proteome</keyword>
<sequence length="58" mass="6017">MPGTAGDARLAAACETVRTVLLDLLLFVGADAGEAAHAVRADPRQGRRRPCRGSARTA</sequence>
<reference evidence="2" key="1">
    <citation type="submission" date="2021-06" db="EMBL/GenBank/DDBJ databases">
        <title>Sequencing of actinobacteria type strains.</title>
        <authorList>
            <person name="Nguyen G.-S."/>
            <person name="Wentzel A."/>
        </authorList>
    </citation>
    <scope>NUCLEOTIDE SEQUENCE</scope>
    <source>
        <strain evidence="2">P38-E01</strain>
    </source>
</reference>
<feature type="region of interest" description="Disordered" evidence="1">
    <location>
        <begin position="37"/>
        <end position="58"/>
    </location>
</feature>
<dbReference type="EMBL" id="JAELVF020000001">
    <property type="protein sequence ID" value="MBU7597143.1"/>
    <property type="molecule type" value="Genomic_DNA"/>
</dbReference>
<dbReference type="RefSeq" id="WP_216814853.1">
    <property type="nucleotide sequence ID" value="NZ_JAELVF020000001.1"/>
</dbReference>
<evidence type="ECO:0000313" key="2">
    <source>
        <dbReference type="EMBL" id="MBU7597143.1"/>
    </source>
</evidence>
<dbReference type="Proteomes" id="UP000694501">
    <property type="component" value="Unassembled WGS sequence"/>
</dbReference>
<name>A0A949JBQ5_9ACTN</name>
<dbReference type="AlphaFoldDB" id="A0A949JBQ5"/>
<proteinExistence type="predicted"/>